<dbReference type="AlphaFoldDB" id="A6KLU7"/>
<evidence type="ECO:0000256" key="1">
    <source>
        <dbReference type="SAM" id="SignalP"/>
    </source>
</evidence>
<evidence type="ECO:0000313" key="3">
    <source>
        <dbReference type="Proteomes" id="UP000234681"/>
    </source>
</evidence>
<keyword evidence="1" id="KW-0732">Signal</keyword>
<dbReference type="EMBL" id="CH474065">
    <property type="protein sequence ID" value="EDL75042.1"/>
    <property type="molecule type" value="Genomic_DNA"/>
</dbReference>
<dbReference type="Proteomes" id="UP000234681">
    <property type="component" value="Chromosome 18"/>
</dbReference>
<feature type="signal peptide" evidence="1">
    <location>
        <begin position="1"/>
        <end position="19"/>
    </location>
</feature>
<organism evidence="2 3">
    <name type="scientific">Rattus norvegicus</name>
    <name type="common">Rat</name>
    <dbReference type="NCBI Taxonomy" id="10116"/>
    <lineage>
        <taxon>Eukaryota</taxon>
        <taxon>Metazoa</taxon>
        <taxon>Chordata</taxon>
        <taxon>Craniata</taxon>
        <taxon>Vertebrata</taxon>
        <taxon>Euteleostomi</taxon>
        <taxon>Mammalia</taxon>
        <taxon>Eutheria</taxon>
        <taxon>Euarchontoglires</taxon>
        <taxon>Glires</taxon>
        <taxon>Rodentia</taxon>
        <taxon>Myomorpha</taxon>
        <taxon>Muroidea</taxon>
        <taxon>Muridae</taxon>
        <taxon>Murinae</taxon>
        <taxon>Rattus</taxon>
    </lineage>
</organism>
<reference evidence="3" key="1">
    <citation type="submission" date="2005-09" db="EMBL/GenBank/DDBJ databases">
        <authorList>
            <person name="Mural R.J."/>
            <person name="Li P.W."/>
            <person name="Adams M.D."/>
            <person name="Amanatides P.G."/>
            <person name="Baden-Tillson H."/>
            <person name="Barnstead M."/>
            <person name="Chin S.H."/>
            <person name="Dew I."/>
            <person name="Evans C.A."/>
            <person name="Ferriera S."/>
            <person name="Flanigan M."/>
            <person name="Fosler C."/>
            <person name="Glodek A."/>
            <person name="Gu Z."/>
            <person name="Holt R.A."/>
            <person name="Jennings D."/>
            <person name="Kraft C.L."/>
            <person name="Lu F."/>
            <person name="Nguyen T."/>
            <person name="Nusskern D.R."/>
            <person name="Pfannkoch C.M."/>
            <person name="Sitter C."/>
            <person name="Sutton G.G."/>
            <person name="Venter J.C."/>
            <person name="Wang Z."/>
            <person name="Woodage T."/>
            <person name="Zheng X.H."/>
            <person name="Zhong F."/>
        </authorList>
    </citation>
    <scope>NUCLEOTIDE SEQUENCE [LARGE SCALE GENOMIC DNA]</scope>
    <source>
        <strain>BN</strain>
        <strain evidence="3">Sprague-Dawley</strain>
    </source>
</reference>
<proteinExistence type="predicted"/>
<protein>
    <submittedName>
        <fullName evidence="2">RCG24948</fullName>
    </submittedName>
</protein>
<feature type="chain" id="PRO_5039906936" evidence="1">
    <location>
        <begin position="20"/>
        <end position="100"/>
    </location>
</feature>
<sequence length="100" mass="10995">MLELLHFCLCSIGLPHTWCSWRRLPLQASHAADRQRGVHLHCMVWFQSVYDPVCCVVSRSVGSMVIHGSLSSSSLTVLPGFDLILVSPRHKTASPGTKPG</sequence>
<accession>A6KLU7</accession>
<gene>
    <name evidence="2" type="ORF">rCG_24948</name>
</gene>
<name>A6KLU7_RAT</name>
<evidence type="ECO:0000313" key="2">
    <source>
        <dbReference type="EMBL" id="EDL75042.1"/>
    </source>
</evidence>